<proteinExistence type="predicted"/>
<dbReference type="InterPro" id="IPR022770">
    <property type="entry name" value="IucA/IucC-like_C"/>
</dbReference>
<dbReference type="Pfam" id="PF06276">
    <property type="entry name" value="FhuF"/>
    <property type="match status" value="1"/>
</dbReference>
<dbReference type="PANTHER" id="PTHR34384:SF6">
    <property type="entry name" value="STAPHYLOFERRIN B SYNTHASE"/>
    <property type="match status" value="1"/>
</dbReference>
<dbReference type="KEGG" id="pstu:UIB01_02675"/>
<dbReference type="Pfam" id="PF04183">
    <property type="entry name" value="IucA_IucC"/>
    <property type="match status" value="1"/>
</dbReference>
<accession>A0A023WMP0</accession>
<dbReference type="EMBL" id="CP007509">
    <property type="protein sequence ID" value="AHY41423.1"/>
    <property type="molecule type" value="Genomic_DNA"/>
</dbReference>
<name>A0A023WMP0_STUST</name>
<comment type="pathway">
    <text evidence="1">Siderophore biosynthesis.</text>
</comment>
<evidence type="ECO:0000313" key="5">
    <source>
        <dbReference type="Proteomes" id="UP000025238"/>
    </source>
</evidence>
<evidence type="ECO:0000256" key="1">
    <source>
        <dbReference type="ARBA" id="ARBA00004924"/>
    </source>
</evidence>
<dbReference type="PATRIC" id="fig|316.97.peg.544"/>
<dbReference type="PANTHER" id="PTHR34384">
    <property type="entry name" value="L-2,3-DIAMINOPROPANOATE--CITRATE LIGASE"/>
    <property type="match status" value="1"/>
</dbReference>
<dbReference type="AlphaFoldDB" id="A0A023WMP0"/>
<dbReference type="Gene3D" id="6.10.250.3370">
    <property type="match status" value="1"/>
</dbReference>
<dbReference type="GO" id="GO:0019290">
    <property type="term" value="P:siderophore biosynthetic process"/>
    <property type="evidence" value="ECO:0007669"/>
    <property type="project" value="InterPro"/>
</dbReference>
<dbReference type="InterPro" id="IPR037455">
    <property type="entry name" value="LucA/IucC-like"/>
</dbReference>
<reference evidence="4 5" key="1">
    <citation type="submission" date="2014-03" db="EMBL/GenBank/DDBJ databases">
        <title>Complete genome sequence of Pseudomonas stutzeri 19SMN4.</title>
        <authorList>
            <person name="Brunet-Galmes I."/>
            <person name="Nogales B."/>
            <person name="Busquets A."/>
            <person name="Pena A."/>
            <person name="Gomila M."/>
            <person name="Garcia-Valdes E."/>
            <person name="Lalucat J."/>
            <person name="Bennasar A."/>
            <person name="Bosch R."/>
        </authorList>
    </citation>
    <scope>NUCLEOTIDE SEQUENCE [LARGE SCALE GENOMIC DNA]</scope>
    <source>
        <strain evidence="4 5">19SMN4</strain>
    </source>
</reference>
<feature type="domain" description="Aerobactin siderophore biosynthesis IucA/IucC-like C-terminal" evidence="3">
    <location>
        <begin position="419"/>
        <end position="576"/>
    </location>
</feature>
<evidence type="ECO:0000259" key="2">
    <source>
        <dbReference type="Pfam" id="PF04183"/>
    </source>
</evidence>
<gene>
    <name evidence="4" type="ORF">UIB01_02675</name>
</gene>
<dbReference type="Gene3D" id="3.30.310.280">
    <property type="match status" value="1"/>
</dbReference>
<dbReference type="Gene3D" id="1.10.510.40">
    <property type="match status" value="1"/>
</dbReference>
<evidence type="ECO:0000259" key="3">
    <source>
        <dbReference type="Pfam" id="PF06276"/>
    </source>
</evidence>
<dbReference type="OrthoDB" id="495728at2"/>
<dbReference type="InterPro" id="IPR007310">
    <property type="entry name" value="Aerobactin_biosyn_IucA/IucC_N"/>
</dbReference>
<organism evidence="4 5">
    <name type="scientific">Stutzerimonas stutzeri</name>
    <name type="common">Pseudomonas stutzeri</name>
    <dbReference type="NCBI Taxonomy" id="316"/>
    <lineage>
        <taxon>Bacteria</taxon>
        <taxon>Pseudomonadati</taxon>
        <taxon>Pseudomonadota</taxon>
        <taxon>Gammaproteobacteria</taxon>
        <taxon>Pseudomonadales</taxon>
        <taxon>Pseudomonadaceae</taxon>
        <taxon>Stutzerimonas</taxon>
    </lineage>
</organism>
<sequence length="602" mass="67867">MNQLVHLPTAAGDLATEHLQAEHWARANRLLLKKALAEFSHEKLFSPEPLGESHYRVAVPDSSTEYRFKARRLALDHWSIVTDSIEKLSDGQQQPLDALSFIIEFADTLGISENNLPVYLDEISSTLFGSAYKLANSPLSAAQLALADFQQIETGMREGHPGFVANNGRMGFDAQDYRAYAPEAASPVRLVWLAVHRSRASYSAIDGLDQPTLLREELGGQLDVFHSQLRARQLDPDDYLLMPAHPWQWHNILAIGFAAEIANRQIVYLGLSNDRYLAQQSIRTFFNQSQPQRRYVKTALSILNMGFMRGLSPYYMQATPAINAYLAERVASDPLLRDCGFQLLREVAAIGYRNPYYEQALSASSPYRKMLSALWRESPYGHIQSGQRLMTMAALLHSDGEERALLPTLIGASGLTADRWLRRYLNAYLTPLLHCFYAHDLVFMPHGENLILVLEDHVPVRVLMKDIGEEAVILDADAQIPEAVGRLAVSVPDELKVLSIFTDVFDGFFRYLGQILDEQVGLPEQRFWQQVADCIADYQARQPQLRDKFARYDLFVEEFARSCLNRLQLGNNRQMLDLADPAGALKFAGTLKNPVAPYAPER</sequence>
<dbReference type="GO" id="GO:0016881">
    <property type="term" value="F:acid-amino acid ligase activity"/>
    <property type="evidence" value="ECO:0007669"/>
    <property type="project" value="UniProtKB-ARBA"/>
</dbReference>
<feature type="domain" description="Aerobactin siderophore biosynthesis IucA/IucC N-terminal" evidence="2">
    <location>
        <begin position="148"/>
        <end position="397"/>
    </location>
</feature>
<protein>
    <submittedName>
        <fullName evidence="4">IucA/IucC family protein</fullName>
    </submittedName>
</protein>
<evidence type="ECO:0000313" key="4">
    <source>
        <dbReference type="EMBL" id="AHY41423.1"/>
    </source>
</evidence>
<dbReference type="Proteomes" id="UP000025238">
    <property type="component" value="Chromosome"/>
</dbReference>